<evidence type="ECO:0000313" key="2">
    <source>
        <dbReference type="Proteomes" id="UP000268469"/>
    </source>
</evidence>
<reference evidence="1 2" key="1">
    <citation type="submission" date="2018-06" db="EMBL/GenBank/DDBJ databases">
        <title>Extensive metabolic versatility and redundancy in microbially diverse, dynamic hydrothermal sediments.</title>
        <authorList>
            <person name="Dombrowski N."/>
            <person name="Teske A."/>
            <person name="Baker B.J."/>
        </authorList>
    </citation>
    <scope>NUCLEOTIDE SEQUENCE [LARGE SCALE GENOMIC DNA]</scope>
    <source>
        <strain evidence="1">B36_G15</strain>
    </source>
</reference>
<organism evidence="1 2">
    <name type="scientific">candidate division WOR-3 bacterium</name>
    <dbReference type="NCBI Taxonomy" id="2052148"/>
    <lineage>
        <taxon>Bacteria</taxon>
        <taxon>Bacteria division WOR-3</taxon>
    </lineage>
</organism>
<protein>
    <recommendedName>
        <fullName evidence="3">GAF domain-containing protein</fullName>
    </recommendedName>
</protein>
<dbReference type="SUPFAM" id="SSF49879">
    <property type="entry name" value="SMAD/FHA domain"/>
    <property type="match status" value="1"/>
</dbReference>
<comment type="caution">
    <text evidence="1">The sequence shown here is derived from an EMBL/GenBank/DDBJ whole genome shotgun (WGS) entry which is preliminary data.</text>
</comment>
<dbReference type="Proteomes" id="UP000268469">
    <property type="component" value="Unassembled WGS sequence"/>
</dbReference>
<dbReference type="InterPro" id="IPR008984">
    <property type="entry name" value="SMAD_FHA_dom_sf"/>
</dbReference>
<dbReference type="AlphaFoldDB" id="A0A660SD20"/>
<sequence length="230" mass="25623">MKSRFGCHVNGIRVGEKELLPGDEIQLGNTILRVVDEKIDETIKPIRLVQATRSGLEELKRQIEELTSQTTDPQLRRRIGIILRSLDNFEHTITEVEQDRELARTLIEVGRATNLIIDLRVLLNLIIDFALKILQGERGLVMVEGKVKAARGFGPEGASRSLLHSLAEECLKKRRSILSSRLLASPIMKKDGSIIGVLSIEMVREGEERDLVVLEGFAAQAGLAIESVML</sequence>
<dbReference type="SUPFAM" id="SSF55781">
    <property type="entry name" value="GAF domain-like"/>
    <property type="match status" value="1"/>
</dbReference>
<evidence type="ECO:0000313" key="1">
    <source>
        <dbReference type="EMBL" id="RKX68684.1"/>
    </source>
</evidence>
<feature type="non-terminal residue" evidence="1">
    <location>
        <position position="230"/>
    </location>
</feature>
<accession>A0A660SD20</accession>
<evidence type="ECO:0008006" key="3">
    <source>
        <dbReference type="Google" id="ProtNLM"/>
    </source>
</evidence>
<dbReference type="InterPro" id="IPR029016">
    <property type="entry name" value="GAF-like_dom_sf"/>
</dbReference>
<dbReference type="Gene3D" id="2.60.200.20">
    <property type="match status" value="1"/>
</dbReference>
<name>A0A660SD20_UNCW3</name>
<proteinExistence type="predicted"/>
<dbReference type="Gene3D" id="3.30.450.40">
    <property type="match status" value="1"/>
</dbReference>
<gene>
    <name evidence="1" type="ORF">DRP53_10255</name>
</gene>
<dbReference type="EMBL" id="QNBE01000139">
    <property type="protein sequence ID" value="RKX68684.1"/>
    <property type="molecule type" value="Genomic_DNA"/>
</dbReference>